<evidence type="ECO:0000313" key="1">
    <source>
        <dbReference type="EMBL" id="BCS85283.1"/>
    </source>
</evidence>
<dbReference type="InterPro" id="IPR025348">
    <property type="entry name" value="DUF4252"/>
</dbReference>
<gene>
    <name evidence="1" type="ORF">prwr041_11760</name>
</gene>
<keyword evidence="2" id="KW-1185">Reference proteome</keyword>
<accession>A0ABM7NXN9</accession>
<name>A0ABM7NXN9_9BACT</name>
<evidence type="ECO:0000313" key="2">
    <source>
        <dbReference type="Proteomes" id="UP001319045"/>
    </source>
</evidence>
<dbReference type="Pfam" id="PF14060">
    <property type="entry name" value="DUF4252"/>
    <property type="match status" value="1"/>
</dbReference>
<dbReference type="EMBL" id="AP024484">
    <property type="protein sequence ID" value="BCS85283.1"/>
    <property type="molecule type" value="Genomic_DNA"/>
</dbReference>
<protein>
    <submittedName>
        <fullName evidence="1">DUF4252 domain-containing protein</fullName>
    </submittedName>
</protein>
<proteinExistence type="predicted"/>
<dbReference type="Proteomes" id="UP001319045">
    <property type="component" value="Chromosome"/>
</dbReference>
<reference evidence="1 2" key="1">
    <citation type="journal article" date="2022" name="Int. J. Syst. Evol. Microbiol.">
        <title>Prevotella herbatica sp. nov., a plant polysaccharide-decomposing anaerobic bacterium isolated from a methanogenic reactor.</title>
        <authorList>
            <person name="Uek A."/>
            <person name="Tonouchi A."/>
            <person name="Kaku N."/>
            <person name="Ueki K."/>
        </authorList>
    </citation>
    <scope>NUCLEOTIDE SEQUENCE [LARGE SCALE GENOMIC DNA]</scope>
    <source>
        <strain evidence="1 2">WR041</strain>
    </source>
</reference>
<organism evidence="1 2">
    <name type="scientific">Prevotella herbatica</name>
    <dbReference type="NCBI Taxonomy" id="2801997"/>
    <lineage>
        <taxon>Bacteria</taxon>
        <taxon>Pseudomonadati</taxon>
        <taxon>Bacteroidota</taxon>
        <taxon>Bacteroidia</taxon>
        <taxon>Bacteroidales</taxon>
        <taxon>Prevotellaceae</taxon>
        <taxon>Prevotella</taxon>
    </lineage>
</organism>
<sequence>MTIAVAQNALFNKYANTKGVTTVTIGSAMLQFMGNSRVGDKDISKIAGKLKSIKILDCERPSIAPTIYREAQQYYNKYKYVVAMETNEDGEHTTIYMKEYGKGLNEFALLQYEKSELQIINIWGYVNLNDIKGLQ</sequence>